<evidence type="ECO:0000313" key="2">
    <source>
        <dbReference type="Proteomes" id="UP000248291"/>
    </source>
</evidence>
<dbReference type="Proteomes" id="UP000248291">
    <property type="component" value="Unassembled WGS sequence"/>
</dbReference>
<gene>
    <name evidence="1" type="ORF">KPSA3_01684</name>
</gene>
<name>A0AAN4TJH5_PSESF</name>
<reference evidence="1 2" key="1">
    <citation type="submission" date="2018-04" db="EMBL/GenBank/DDBJ databases">
        <title>Draft genome sequence of Pseudomonas syringae pv. actinidiae biovar 3 strains isolated from kiwifruit in Kagawa prefecture.</title>
        <authorList>
            <person name="Tabuchi M."/>
            <person name="Saito M."/>
            <person name="Fujiwara S."/>
            <person name="Sasa N."/>
            <person name="Akimitsu K."/>
            <person name="Gomi K."/>
            <person name="Konishi-Sugita S."/>
            <person name="Hamano K."/>
            <person name="Kataoka I."/>
        </authorList>
    </citation>
    <scope>NUCLEOTIDE SEQUENCE [LARGE SCALE GENOMIC DNA]</scope>
    <source>
        <strain evidence="1 2">MAFF212211</strain>
    </source>
</reference>
<sequence>MDSSQCLADRSFISAFFLKGVVLQQARRQGRLPVKPCAIASLTAIVGQRPVRKTRVQRGHYVLGQNPFNLFARRQQQRLCDLNTIDVQCLQRGVIRRGIADFQHHAGRRVRGQRPYQRAGSVGRIAVKPGGAIEHIDALTHGNIQLSNAVLAAGHLKHVQMQQRFTLLRHTCALIQHTQHLPVASRQARQRWSDNKGQRPAFSRQPVVVITRIAQPGLQKCLGLAAIAHLDARLVIPAVEDQPRSAQRYRPLRRAAACQKQHHQQPAHLNNHAHWQTTLIRS</sequence>
<proteinExistence type="predicted"/>
<organism evidence="1 2">
    <name type="scientific">Pseudomonas syringae pv. actinidiae</name>
    <dbReference type="NCBI Taxonomy" id="103796"/>
    <lineage>
        <taxon>Bacteria</taxon>
        <taxon>Pseudomonadati</taxon>
        <taxon>Pseudomonadota</taxon>
        <taxon>Gammaproteobacteria</taxon>
        <taxon>Pseudomonadales</taxon>
        <taxon>Pseudomonadaceae</taxon>
        <taxon>Pseudomonas</taxon>
        <taxon>Pseudomonas syringae</taxon>
    </lineage>
</organism>
<dbReference type="AlphaFoldDB" id="A0AAN4TJH5"/>
<evidence type="ECO:0000313" key="1">
    <source>
        <dbReference type="EMBL" id="GBH15753.1"/>
    </source>
</evidence>
<dbReference type="EMBL" id="BGKA01000064">
    <property type="protein sequence ID" value="GBH15753.1"/>
    <property type="molecule type" value="Genomic_DNA"/>
</dbReference>
<protein>
    <submittedName>
        <fullName evidence="1">Catalase</fullName>
    </submittedName>
</protein>
<comment type="caution">
    <text evidence="1">The sequence shown here is derived from an EMBL/GenBank/DDBJ whole genome shotgun (WGS) entry which is preliminary data.</text>
</comment>
<accession>A0AAN4TJH5</accession>